<sequence>MNPIQSTVFMALQTNDDTRPIIEALQRDNPAAVVHRLPAMVKIDAPGRLVLRRSTVEEILGTAWDLQAINLNLISLSGNVDETEDEMVLHWNR</sequence>
<organism evidence="2 3">
    <name type="scientific">Zoogloea dura</name>
    <dbReference type="NCBI Taxonomy" id="2728840"/>
    <lineage>
        <taxon>Bacteria</taxon>
        <taxon>Pseudomonadati</taxon>
        <taxon>Pseudomonadota</taxon>
        <taxon>Betaproteobacteria</taxon>
        <taxon>Rhodocyclales</taxon>
        <taxon>Zoogloeaceae</taxon>
        <taxon>Zoogloea</taxon>
    </lineage>
</organism>
<name>A0A848G8X1_9RHOO</name>
<evidence type="ECO:0000313" key="2">
    <source>
        <dbReference type="EMBL" id="NML27296.1"/>
    </source>
</evidence>
<proteinExistence type="inferred from homology"/>
<keyword evidence="2" id="KW-0560">Oxidoreductase</keyword>
<dbReference type="Pfam" id="PF02406">
    <property type="entry name" value="MmoB_DmpM"/>
    <property type="match status" value="1"/>
</dbReference>
<reference evidence="2 3" key="1">
    <citation type="submission" date="2020-04" db="EMBL/GenBank/DDBJ databases">
        <title>Zoogloea sp. G-4-1-14 isolated from soil.</title>
        <authorList>
            <person name="Dahal R.H."/>
        </authorList>
    </citation>
    <scope>NUCLEOTIDE SEQUENCE [LARGE SCALE GENOMIC DNA]</scope>
    <source>
        <strain evidence="2 3">G-4-1-14</strain>
    </source>
</reference>
<dbReference type="InterPro" id="IPR003454">
    <property type="entry name" value="MOase_MmoB_DmpM"/>
</dbReference>
<evidence type="ECO:0000313" key="3">
    <source>
        <dbReference type="Proteomes" id="UP000580043"/>
    </source>
</evidence>
<dbReference type="EMBL" id="JABBGA010000014">
    <property type="protein sequence ID" value="NML27296.1"/>
    <property type="molecule type" value="Genomic_DNA"/>
</dbReference>
<dbReference type="InterPro" id="IPR036889">
    <property type="entry name" value="mOase_MmoB_DmpM_sf"/>
</dbReference>
<dbReference type="AlphaFoldDB" id="A0A848G8X1"/>
<keyword evidence="3" id="KW-1185">Reference proteome</keyword>
<accession>A0A848G8X1</accession>
<comment type="caution">
    <text evidence="2">The sequence shown here is derived from an EMBL/GenBank/DDBJ whole genome shotgun (WGS) entry which is preliminary data.</text>
</comment>
<keyword evidence="2" id="KW-0503">Monooxygenase</keyword>
<gene>
    <name evidence="2" type="ORF">HHL15_16200</name>
</gene>
<protein>
    <submittedName>
        <fullName evidence="2">Monooxygenase</fullName>
    </submittedName>
</protein>
<dbReference type="RefSeq" id="WP_169146834.1">
    <property type="nucleotide sequence ID" value="NZ_JABBGA010000014.1"/>
</dbReference>
<dbReference type="Proteomes" id="UP000580043">
    <property type="component" value="Unassembled WGS sequence"/>
</dbReference>
<evidence type="ECO:0000256" key="1">
    <source>
        <dbReference type="ARBA" id="ARBA00006313"/>
    </source>
</evidence>
<dbReference type="GO" id="GO:0004497">
    <property type="term" value="F:monooxygenase activity"/>
    <property type="evidence" value="ECO:0007669"/>
    <property type="project" value="UniProtKB-KW"/>
</dbReference>
<dbReference type="SUPFAM" id="SSF56029">
    <property type="entry name" value="Monooxygenase (hydroxylase) regulatory protein"/>
    <property type="match status" value="1"/>
</dbReference>
<comment type="similarity">
    <text evidence="1">Belongs to the TmoD/XamoD family.</text>
</comment>
<dbReference type="Gene3D" id="3.90.56.10">
    <property type="entry name" value="Monooxygenase component MmoB/DmpM"/>
    <property type="match status" value="1"/>
</dbReference>